<organism evidence="2 3">
    <name type="scientific">Caldimonas mangrovi</name>
    <dbReference type="NCBI Taxonomy" id="2944811"/>
    <lineage>
        <taxon>Bacteria</taxon>
        <taxon>Pseudomonadati</taxon>
        <taxon>Pseudomonadota</taxon>
        <taxon>Betaproteobacteria</taxon>
        <taxon>Burkholderiales</taxon>
        <taxon>Sphaerotilaceae</taxon>
        <taxon>Caldimonas</taxon>
    </lineage>
</organism>
<keyword evidence="1" id="KW-0812">Transmembrane</keyword>
<keyword evidence="3" id="KW-1185">Reference proteome</keyword>
<dbReference type="EMBL" id="JAMKFE010000018">
    <property type="protein sequence ID" value="MCM5682361.1"/>
    <property type="molecule type" value="Genomic_DNA"/>
</dbReference>
<evidence type="ECO:0000313" key="2">
    <source>
        <dbReference type="EMBL" id="MCM5682361.1"/>
    </source>
</evidence>
<sequence length="102" mass="11174">MWERSKSYAVSRWRGQVHWPRAFFWDMLLVGTFVNLAVGTAAMIGITQAAPPPLTTAAWGVLLPYNVFLLVSVWRSAAGSGEPWTSALRLAALGWCALAVIL</sequence>
<evidence type="ECO:0000256" key="1">
    <source>
        <dbReference type="SAM" id="Phobius"/>
    </source>
</evidence>
<reference evidence="2" key="1">
    <citation type="submission" date="2022-05" db="EMBL/GenBank/DDBJ databases">
        <title>Schlegelella sp. nov., isolated from mangrove soil.</title>
        <authorList>
            <person name="Liu Y."/>
            <person name="Ge X."/>
            <person name="Liu W."/>
        </authorList>
    </citation>
    <scope>NUCLEOTIDE SEQUENCE</scope>
    <source>
        <strain evidence="2">S2-27</strain>
    </source>
</reference>
<accession>A0ABT0YUE2</accession>
<feature type="transmembrane region" description="Helical" evidence="1">
    <location>
        <begin position="22"/>
        <end position="44"/>
    </location>
</feature>
<evidence type="ECO:0000313" key="3">
    <source>
        <dbReference type="Proteomes" id="UP001165541"/>
    </source>
</evidence>
<proteinExistence type="predicted"/>
<keyword evidence="1" id="KW-1133">Transmembrane helix</keyword>
<dbReference type="Proteomes" id="UP001165541">
    <property type="component" value="Unassembled WGS sequence"/>
</dbReference>
<gene>
    <name evidence="2" type="ORF">M8A51_22770</name>
</gene>
<protein>
    <submittedName>
        <fullName evidence="2">Uncharacterized protein</fullName>
    </submittedName>
</protein>
<dbReference type="RefSeq" id="WP_251780838.1">
    <property type="nucleotide sequence ID" value="NZ_JAMKFE010000018.1"/>
</dbReference>
<name>A0ABT0YUE2_9BURK</name>
<keyword evidence="1" id="KW-0472">Membrane</keyword>
<feature type="transmembrane region" description="Helical" evidence="1">
    <location>
        <begin position="56"/>
        <end position="77"/>
    </location>
</feature>
<comment type="caution">
    <text evidence="2">The sequence shown here is derived from an EMBL/GenBank/DDBJ whole genome shotgun (WGS) entry which is preliminary data.</text>
</comment>